<evidence type="ECO:0000313" key="4">
    <source>
        <dbReference type="Proteomes" id="UP000321155"/>
    </source>
</evidence>
<dbReference type="InterPro" id="IPR006026">
    <property type="entry name" value="Peptidase_Metallo"/>
</dbReference>
<protein>
    <recommendedName>
        <fullName evidence="2">Peptidase metallopeptidase domain-containing protein</fullName>
    </recommendedName>
</protein>
<accession>A0ABQ0X1H4</accession>
<gene>
    <name evidence="3" type="ORF">KFL01_07340</name>
</gene>
<dbReference type="SUPFAM" id="SSF55486">
    <property type="entry name" value="Metalloproteases ('zincins'), catalytic domain"/>
    <property type="match status" value="1"/>
</dbReference>
<proteinExistence type="predicted"/>
<feature type="compositionally biased region" description="Basic and acidic residues" evidence="1">
    <location>
        <begin position="61"/>
        <end position="74"/>
    </location>
</feature>
<keyword evidence="4" id="KW-1185">Reference proteome</keyword>
<evidence type="ECO:0000313" key="3">
    <source>
        <dbReference type="EMBL" id="GEO91428.1"/>
    </source>
</evidence>
<name>A0ABQ0X1H4_9MICC</name>
<dbReference type="InterPro" id="IPR024079">
    <property type="entry name" value="MetalloPept_cat_dom_sf"/>
</dbReference>
<dbReference type="Proteomes" id="UP000321155">
    <property type="component" value="Unassembled WGS sequence"/>
</dbReference>
<reference evidence="3 4" key="1">
    <citation type="submission" date="2019-07" db="EMBL/GenBank/DDBJ databases">
        <title>Whole genome shotgun sequence of Kocuria flava NBRC 107626.</title>
        <authorList>
            <person name="Hosoyama A."/>
            <person name="Uohara A."/>
            <person name="Ohji S."/>
            <person name="Ichikawa N."/>
        </authorList>
    </citation>
    <scope>NUCLEOTIDE SEQUENCE [LARGE SCALE GENOMIC DNA]</scope>
    <source>
        <strain evidence="3 4">NBRC 107626</strain>
    </source>
</reference>
<dbReference type="SMART" id="SM00235">
    <property type="entry name" value="ZnMc"/>
    <property type="match status" value="1"/>
</dbReference>
<comment type="caution">
    <text evidence="3">The sequence shown here is derived from an EMBL/GenBank/DDBJ whole genome shotgun (WGS) entry which is preliminary data.</text>
</comment>
<evidence type="ECO:0000259" key="2">
    <source>
        <dbReference type="SMART" id="SM00235"/>
    </source>
</evidence>
<evidence type="ECO:0000256" key="1">
    <source>
        <dbReference type="SAM" id="MobiDB-lite"/>
    </source>
</evidence>
<feature type="domain" description="Peptidase metallopeptidase" evidence="2">
    <location>
        <begin position="159"/>
        <end position="335"/>
    </location>
</feature>
<dbReference type="Gene3D" id="3.40.390.10">
    <property type="entry name" value="Collagenase (Catalytic Domain)"/>
    <property type="match status" value="1"/>
</dbReference>
<feature type="region of interest" description="Disordered" evidence="1">
    <location>
        <begin position="125"/>
        <end position="149"/>
    </location>
</feature>
<organism evidence="3 4">
    <name type="scientific">Kocuria flava</name>
    <dbReference type="NCBI Taxonomy" id="446860"/>
    <lineage>
        <taxon>Bacteria</taxon>
        <taxon>Bacillati</taxon>
        <taxon>Actinomycetota</taxon>
        <taxon>Actinomycetes</taxon>
        <taxon>Micrococcales</taxon>
        <taxon>Micrococcaceae</taxon>
        <taxon>Kocuria</taxon>
    </lineage>
</organism>
<dbReference type="EMBL" id="BJZR01000012">
    <property type="protein sequence ID" value="GEO91428.1"/>
    <property type="molecule type" value="Genomic_DNA"/>
</dbReference>
<feature type="compositionally biased region" description="Basic residues" evidence="1">
    <location>
        <begin position="75"/>
        <end position="87"/>
    </location>
</feature>
<dbReference type="RefSeq" id="WP_186815335.1">
    <property type="nucleotide sequence ID" value="NZ_BJZR01000012.1"/>
</dbReference>
<sequence length="341" mass="36575">MHQTGSTAPHQGPRGRHEPAPGVRLPVQRAPSGRIPQWVLDEAAEQQRRAGLSPSRRRREQRRDDRAGRRDARRWARGTRRSSRARRASPAIGVVLLATLWFTPGLFADHALPVVRPYLPNASAPPPGVGAADEPLGTPPAATGTGSHRFMEAPDPEQEVLAWDPCRPVRVVVRPDNAPPGGQRLIEEAVGRISAATGLQFIDAGTTDEAPSSQRDPYQPERYGRQWAPVLITWSDPAEHPDLAGNVAGLGGSTPRLSRDGTYVSVSGQVTLDAPALTRMMDRPELVRAVILHELAHVVGLAHVDDPAQLMHPETSGVTDLAAGDRAGLARLGAGTCAPDL</sequence>
<feature type="region of interest" description="Disordered" evidence="1">
    <location>
        <begin position="1"/>
        <end position="87"/>
    </location>
</feature>